<dbReference type="RefSeq" id="WP_268811233.1">
    <property type="nucleotide sequence ID" value="NZ_CYSE01000002.1"/>
</dbReference>
<evidence type="ECO:0000313" key="1">
    <source>
        <dbReference type="EMBL" id="CUH76617.1"/>
    </source>
</evidence>
<keyword evidence="2" id="KW-1185">Reference proteome</keyword>
<dbReference type="Proteomes" id="UP000054935">
    <property type="component" value="Unassembled WGS sequence"/>
</dbReference>
<proteinExistence type="predicted"/>
<sequence>MLLRRASVDLQNMARALAGEVDSLLVAELMMLSSRLESKV</sequence>
<gene>
    <name evidence="1" type="ORF">TRN7648_01030</name>
</gene>
<dbReference type="EMBL" id="CYSE01000002">
    <property type="protein sequence ID" value="CUH76617.1"/>
    <property type="molecule type" value="Genomic_DNA"/>
</dbReference>
<accession>A0A0N7LZ42</accession>
<name>A0A0N7LZ42_9RHOB</name>
<dbReference type="STRING" id="441103.TRN7648_01030"/>
<reference evidence="1 2" key="1">
    <citation type="submission" date="2015-09" db="EMBL/GenBank/DDBJ databases">
        <authorList>
            <consortium name="Swine Surveillance"/>
        </authorList>
    </citation>
    <scope>NUCLEOTIDE SEQUENCE [LARGE SCALE GENOMIC DNA]</scope>
    <source>
        <strain evidence="1 2">CECT 7648</strain>
    </source>
</reference>
<evidence type="ECO:0000313" key="2">
    <source>
        <dbReference type="Proteomes" id="UP000054935"/>
    </source>
</evidence>
<organism evidence="1 2">
    <name type="scientific">Tropicibacter naphthalenivorans</name>
    <dbReference type="NCBI Taxonomy" id="441103"/>
    <lineage>
        <taxon>Bacteria</taxon>
        <taxon>Pseudomonadati</taxon>
        <taxon>Pseudomonadota</taxon>
        <taxon>Alphaproteobacteria</taxon>
        <taxon>Rhodobacterales</taxon>
        <taxon>Roseobacteraceae</taxon>
        <taxon>Tropicibacter</taxon>
    </lineage>
</organism>
<protein>
    <submittedName>
        <fullName evidence="1">Uncharacterized protein</fullName>
    </submittedName>
</protein>
<dbReference type="AlphaFoldDB" id="A0A0N7LZ42"/>